<evidence type="ECO:0000256" key="2">
    <source>
        <dbReference type="ARBA" id="ARBA00007783"/>
    </source>
</evidence>
<comment type="caution">
    <text evidence="5">The sequence shown here is derived from an EMBL/GenBank/DDBJ whole genome shotgun (WGS) entry which is preliminary data.</text>
</comment>
<reference evidence="5 6" key="1">
    <citation type="submission" date="2021-05" db="EMBL/GenBank/DDBJ databases">
        <title>Bacteria Genome sequencing.</title>
        <authorList>
            <person name="Takabe Y."/>
            <person name="Nakajima Y."/>
            <person name="Suzuki S."/>
            <person name="Shiozaki T."/>
        </authorList>
    </citation>
    <scope>NUCLEOTIDE SEQUENCE [LARGE SCALE GENOMIC DNA]</scope>
    <source>
        <strain evidence="5 6">AI_62</strain>
    </source>
</reference>
<organism evidence="5 6">
    <name type="scientific">Jannaschia pagri</name>
    <dbReference type="NCBI Taxonomy" id="2829797"/>
    <lineage>
        <taxon>Bacteria</taxon>
        <taxon>Pseudomonadati</taxon>
        <taxon>Pseudomonadota</taxon>
        <taxon>Alphaproteobacteria</taxon>
        <taxon>Rhodobacterales</taxon>
        <taxon>Roseobacteraceae</taxon>
        <taxon>Jannaschia</taxon>
    </lineage>
</organism>
<evidence type="ECO:0000313" key="5">
    <source>
        <dbReference type="EMBL" id="GIT95300.1"/>
    </source>
</evidence>
<keyword evidence="3" id="KW-0813">Transport</keyword>
<comment type="subcellular location">
    <subcellularLocation>
        <location evidence="1">Cell inner membrane</location>
        <topology evidence="1">Multi-pass membrane protein</topology>
    </subcellularLocation>
</comment>
<dbReference type="PRINTS" id="PR00164">
    <property type="entry name" value="ABC2TRNSPORT"/>
</dbReference>
<dbReference type="EMBL" id="BPFH01000003">
    <property type="protein sequence ID" value="GIT95300.1"/>
    <property type="molecule type" value="Genomic_DNA"/>
</dbReference>
<keyword evidence="4" id="KW-1133">Transmembrane helix</keyword>
<dbReference type="RefSeq" id="WP_220748798.1">
    <property type="nucleotide sequence ID" value="NZ_BPFH01000003.1"/>
</dbReference>
<keyword evidence="4" id="KW-0472">Membrane</keyword>
<feature type="transmembrane region" description="Helical" evidence="4">
    <location>
        <begin position="72"/>
        <end position="94"/>
    </location>
</feature>
<feature type="transmembrane region" description="Helical" evidence="4">
    <location>
        <begin position="153"/>
        <end position="173"/>
    </location>
</feature>
<evidence type="ECO:0000313" key="6">
    <source>
        <dbReference type="Proteomes" id="UP000786693"/>
    </source>
</evidence>
<dbReference type="PANTHER" id="PTHR30413">
    <property type="entry name" value="INNER MEMBRANE TRANSPORT PERMEASE"/>
    <property type="match status" value="1"/>
</dbReference>
<dbReference type="PANTHER" id="PTHR30413:SF8">
    <property type="entry name" value="TRANSPORT PERMEASE PROTEIN"/>
    <property type="match status" value="1"/>
</dbReference>
<protein>
    <submittedName>
        <fullName evidence="5">ABC transporter permease</fullName>
    </submittedName>
</protein>
<name>A0ABQ4NLL7_9RHOB</name>
<evidence type="ECO:0000256" key="4">
    <source>
        <dbReference type="SAM" id="Phobius"/>
    </source>
</evidence>
<keyword evidence="6" id="KW-1185">Reference proteome</keyword>
<feature type="transmembrane region" description="Helical" evidence="4">
    <location>
        <begin position="194"/>
        <end position="215"/>
    </location>
</feature>
<feature type="transmembrane region" description="Helical" evidence="4">
    <location>
        <begin position="240"/>
        <end position="260"/>
    </location>
</feature>
<proteinExistence type="inferred from homology"/>
<gene>
    <name evidence="5" type="ORF">JANAI62_19230</name>
</gene>
<accession>A0ABQ4NLL7</accession>
<comment type="similarity">
    <text evidence="2">Belongs to the ABC-2 integral membrane protein family.</text>
</comment>
<dbReference type="InterPro" id="IPR000412">
    <property type="entry name" value="ABC_2_transport"/>
</dbReference>
<sequence length="273" mass="30154">MFRVEKRQSAVSNAFTLAELVFHATVRQARKGHGNALLALAMNILQTVVFLAAFFALFALLGMRGSAIRGDFLLYLMSGIFLFLTHVKTIGAVLGSEGPASPMMKHAPMNTAVAIAASALSALYLQTLSLVVVLFAVHVAWHPVIIQDPVQAFGMFLLSWLAGIGIGLVFLALKPWFPNFVQIANTIYSRANMVFSGKMFVANSLPSAWLGYFSWNPLFHTIDQSRGFTFVNYNPHYTSWTYPLILSLILILIGLMGEFYTKRHASVSWMAGR</sequence>
<evidence type="ECO:0000256" key="3">
    <source>
        <dbReference type="ARBA" id="ARBA00022448"/>
    </source>
</evidence>
<evidence type="ECO:0000256" key="1">
    <source>
        <dbReference type="ARBA" id="ARBA00004429"/>
    </source>
</evidence>
<feature type="transmembrane region" description="Helical" evidence="4">
    <location>
        <begin position="115"/>
        <end position="141"/>
    </location>
</feature>
<feature type="transmembrane region" description="Helical" evidence="4">
    <location>
        <begin position="37"/>
        <end position="60"/>
    </location>
</feature>
<keyword evidence="4" id="KW-0812">Transmembrane</keyword>
<dbReference type="Proteomes" id="UP000786693">
    <property type="component" value="Unassembled WGS sequence"/>
</dbReference>